<dbReference type="InterPro" id="IPR052934">
    <property type="entry name" value="Methyl-DNA_Rec/Restrict_Enz"/>
</dbReference>
<evidence type="ECO:0000313" key="2">
    <source>
        <dbReference type="EMBL" id="SFD28337.1"/>
    </source>
</evidence>
<evidence type="ECO:0000313" key="3">
    <source>
        <dbReference type="Proteomes" id="UP000199439"/>
    </source>
</evidence>
<reference evidence="3" key="1">
    <citation type="submission" date="2016-10" db="EMBL/GenBank/DDBJ databases">
        <authorList>
            <person name="Varghese N."/>
            <person name="Submissions S."/>
        </authorList>
    </citation>
    <scope>NUCLEOTIDE SEQUENCE [LARGE SCALE GENOMIC DNA]</scope>
    <source>
        <strain evidence="3">DSM 25730</strain>
    </source>
</reference>
<dbReference type="SUPFAM" id="SSF52540">
    <property type="entry name" value="P-loop containing nucleoside triphosphate hydrolases"/>
    <property type="match status" value="1"/>
</dbReference>
<dbReference type="RefSeq" id="WP_217639601.1">
    <property type="nucleotide sequence ID" value="NZ_FOMI01000008.1"/>
</dbReference>
<dbReference type="GO" id="GO:0005524">
    <property type="term" value="F:ATP binding"/>
    <property type="evidence" value="ECO:0007669"/>
    <property type="project" value="InterPro"/>
</dbReference>
<protein>
    <submittedName>
        <fullName evidence="2">5-methylcytosine-specific restriction enzyme B</fullName>
    </submittedName>
</protein>
<feature type="domain" description="ATPase dynein-related AAA" evidence="1">
    <location>
        <begin position="430"/>
        <end position="515"/>
    </location>
</feature>
<dbReference type="Pfam" id="PF07728">
    <property type="entry name" value="AAA_5"/>
    <property type="match status" value="1"/>
</dbReference>
<dbReference type="Proteomes" id="UP000199439">
    <property type="component" value="Unassembled WGS sequence"/>
</dbReference>
<dbReference type="STRING" id="870482.SAMN04487987_10882"/>
<name>A0A1I1R297_9FLAO</name>
<gene>
    <name evidence="2" type="ORF">SAMN04487987_10882</name>
</gene>
<dbReference type="InterPro" id="IPR011704">
    <property type="entry name" value="ATPase_dyneun-rel_AAA"/>
</dbReference>
<dbReference type="AlphaFoldDB" id="A0A1I1R297"/>
<keyword evidence="3" id="KW-1185">Reference proteome</keyword>
<dbReference type="Gene3D" id="3.40.50.300">
    <property type="entry name" value="P-loop containing nucleotide triphosphate hydrolases"/>
    <property type="match status" value="1"/>
</dbReference>
<dbReference type="GO" id="GO:0016887">
    <property type="term" value="F:ATP hydrolysis activity"/>
    <property type="evidence" value="ECO:0007669"/>
    <property type="project" value="InterPro"/>
</dbReference>
<organism evidence="2 3">
    <name type="scientific">Algibacter pectinivorans</name>
    <dbReference type="NCBI Taxonomy" id="870482"/>
    <lineage>
        <taxon>Bacteria</taxon>
        <taxon>Pseudomonadati</taxon>
        <taxon>Bacteroidota</taxon>
        <taxon>Flavobacteriia</taxon>
        <taxon>Flavobacteriales</taxon>
        <taxon>Flavobacteriaceae</taxon>
        <taxon>Algibacter</taxon>
    </lineage>
</organism>
<evidence type="ECO:0000259" key="1">
    <source>
        <dbReference type="Pfam" id="PF07728"/>
    </source>
</evidence>
<dbReference type="InterPro" id="IPR027417">
    <property type="entry name" value="P-loop_NTPase"/>
</dbReference>
<proteinExistence type="predicted"/>
<dbReference type="PANTHER" id="PTHR37291:SF1">
    <property type="entry name" value="TYPE IV METHYL-DIRECTED RESTRICTION ENZYME ECOKMCRB SUBUNIT"/>
    <property type="match status" value="1"/>
</dbReference>
<sequence>MIDYKDYEREVYNWLSNKNKQDSNFTFSLRQKASKGSELDYFIGTEKSKYFAVTFWSIPVTFPGSSGDFIGLVFKLSKDYVRYGYDFKFTQTNNPGDRQNKSVLNVLKALVEPIRENIGVIRESDALNKMFTIRTKPKKVNYTNLDDMLVDVEDDLLKIIPIVNGQIEGEKRVNPEFEAHRISKEVFADMRAKLLARFEKFGEQSDLNKESVGVSNTRKTINRSLKPINQILYGPPGTGKTYATKEMSVAIIDKDFITGIDKTLSNKDKRKLISDRYTELCNSEQIVFTTFHQSISYEDFVEGIKPVPPVSEESSINYKIEDGIFKNICKKASEIKSSSNFDDAYSKFVNDVVEAGTIELKSLVQKKPFNVRINSNETAVAIPKTEIATEMGITKEMMREYIVNGIIKDWKTYTTAIGEYIKETYKVSVENTDSKAKNYVLIIDEINRGNVSAIFGELITLIEPDKRIGQVEQLLVKLPYSKIDFGVPANLYIIGTMNTADRSVEALDTALRRRFEFKEMMPDYTVIENEFVKDVSMSEVLETINQRIELLIDRDHTIGHSYFVGVDNEEKLANAFNNKIVPLLQEYFYGDYGKIGLVLGKGFVKRKKNENIKFSSFKYEEKNDFITPTFSLKLIDESNSVDAVKQLLETKEK</sequence>
<dbReference type="EMBL" id="FOMI01000008">
    <property type="protein sequence ID" value="SFD28337.1"/>
    <property type="molecule type" value="Genomic_DNA"/>
</dbReference>
<dbReference type="PANTHER" id="PTHR37291">
    <property type="entry name" value="5-METHYLCYTOSINE-SPECIFIC RESTRICTION ENZYME B"/>
    <property type="match status" value="1"/>
</dbReference>
<accession>A0A1I1R297</accession>